<sequence length="119" mass="12129">MVEDRITDGKRVAQLLASELTGLETPPLDRIDVVDATPEVEPTADGTAAYGVAIDGDRIGTVTVFPDGATLSVDGSLPEAFESADGIDVERGDEGVVVRIEHGGAVKGAVDALVAITAA</sequence>
<proteinExistence type="predicted"/>
<dbReference type="OMA" id="CSNIDTQ"/>
<evidence type="ECO:0000313" key="2">
    <source>
        <dbReference type="EMBL" id="QCD66352.1"/>
    </source>
</evidence>
<gene>
    <name evidence="2" type="ORF">E5139_12115</name>
</gene>
<dbReference type="InterPro" id="IPR058306">
    <property type="entry name" value="DUF7993"/>
</dbReference>
<dbReference type="KEGG" id="halz:E5139_12115"/>
<name>A0A4D6KG67_9EURY</name>
<dbReference type="AlphaFoldDB" id="A0A4D6KG67"/>
<evidence type="ECO:0000313" key="3">
    <source>
        <dbReference type="Proteomes" id="UP000297053"/>
    </source>
</evidence>
<accession>A0A4D6KG67</accession>
<dbReference type="RefSeq" id="WP_015762755.1">
    <property type="nucleotide sequence ID" value="NZ_CP039375.1"/>
</dbReference>
<protein>
    <recommendedName>
        <fullName evidence="1">DUF7993 domain-containing protein</fullName>
    </recommendedName>
</protein>
<dbReference type="GeneID" id="42179696"/>
<organism evidence="2 3">
    <name type="scientific">Halomicrobium mukohataei</name>
    <dbReference type="NCBI Taxonomy" id="57705"/>
    <lineage>
        <taxon>Archaea</taxon>
        <taxon>Methanobacteriati</taxon>
        <taxon>Methanobacteriota</taxon>
        <taxon>Stenosarchaea group</taxon>
        <taxon>Halobacteria</taxon>
        <taxon>Halobacteriales</taxon>
        <taxon>Haloarculaceae</taxon>
        <taxon>Halomicrobium</taxon>
    </lineage>
</organism>
<evidence type="ECO:0000259" key="1">
    <source>
        <dbReference type="Pfam" id="PF25956"/>
    </source>
</evidence>
<reference evidence="2 3" key="1">
    <citation type="submission" date="2019-04" db="EMBL/GenBank/DDBJ databases">
        <title>Complete genome sequence of Arthrobacter sp. ZXY-2 associated with effective atrazine degradation and salt adaptation.</title>
        <authorList>
            <person name="Zhao X."/>
        </authorList>
    </citation>
    <scope>NUCLEOTIDE SEQUENCE [LARGE SCALE GENOMIC DNA]</scope>
    <source>
        <strain evidence="3">ZP60</strain>
    </source>
</reference>
<dbReference type="EMBL" id="CP039375">
    <property type="protein sequence ID" value="QCD66352.1"/>
    <property type="molecule type" value="Genomic_DNA"/>
</dbReference>
<feature type="domain" description="DUF7993" evidence="1">
    <location>
        <begin position="1"/>
        <end position="119"/>
    </location>
</feature>
<dbReference type="Proteomes" id="UP000297053">
    <property type="component" value="Chromosome"/>
</dbReference>
<reference evidence="2 3" key="2">
    <citation type="submission" date="2019-04" db="EMBL/GenBank/DDBJ databases">
        <authorList>
            <person name="Yang S."/>
            <person name="Wei W."/>
        </authorList>
    </citation>
    <scope>NUCLEOTIDE SEQUENCE [LARGE SCALE GENOMIC DNA]</scope>
    <source>
        <strain evidence="3">ZP60</strain>
    </source>
</reference>
<dbReference type="Pfam" id="PF25956">
    <property type="entry name" value="DUF7993"/>
    <property type="match status" value="1"/>
</dbReference>